<dbReference type="EC" id="2.3.1.51" evidence="7"/>
<dbReference type="EMBL" id="CP129013">
    <property type="protein sequence ID" value="WLR43672.1"/>
    <property type="molecule type" value="Genomic_DNA"/>
</dbReference>
<evidence type="ECO:0000256" key="1">
    <source>
        <dbReference type="ARBA" id="ARBA00005189"/>
    </source>
</evidence>
<dbReference type="NCBIfam" id="TIGR00530">
    <property type="entry name" value="AGP_acyltrn"/>
    <property type="match status" value="1"/>
</dbReference>
<keyword evidence="7" id="KW-1208">Phospholipid metabolism</keyword>
<keyword evidence="8" id="KW-1133">Transmembrane helix</keyword>
<keyword evidence="11" id="KW-1185">Reference proteome</keyword>
<dbReference type="Proteomes" id="UP001197974">
    <property type="component" value="Chromosome"/>
</dbReference>
<keyword evidence="8" id="KW-0472">Membrane</keyword>
<evidence type="ECO:0000313" key="10">
    <source>
        <dbReference type="EMBL" id="WLR43672.1"/>
    </source>
</evidence>
<keyword evidence="3 7" id="KW-0444">Lipid biosynthesis</keyword>
<dbReference type="CDD" id="cd07989">
    <property type="entry name" value="LPLAT_AGPAT-like"/>
    <property type="match status" value="1"/>
</dbReference>
<reference evidence="10 11" key="1">
    <citation type="submission" date="2023-06" db="EMBL/GenBank/DDBJ databases">
        <title>Five Gram-positive bacteria isolated from mangrove sediments in Shenzhen, Guangdong, China.</title>
        <authorList>
            <person name="Yu S."/>
            <person name="Zheng W."/>
            <person name="Huang Y."/>
        </authorList>
    </citation>
    <scope>NUCLEOTIDE SEQUENCE [LARGE SCALE GENOMIC DNA]</scope>
    <source>
        <strain evidence="10 11">SaN35-3</strain>
    </source>
</reference>
<dbReference type="PANTHER" id="PTHR10434">
    <property type="entry name" value="1-ACYL-SN-GLYCEROL-3-PHOSPHATE ACYLTRANSFERASE"/>
    <property type="match status" value="1"/>
</dbReference>
<accession>A0ABY9JW94</accession>
<dbReference type="SMART" id="SM00563">
    <property type="entry name" value="PlsC"/>
    <property type="match status" value="1"/>
</dbReference>
<keyword evidence="5 7" id="KW-0443">Lipid metabolism</keyword>
<dbReference type="RefSeq" id="WP_226538482.1">
    <property type="nucleotide sequence ID" value="NZ_CP129013.1"/>
</dbReference>
<protein>
    <recommendedName>
        <fullName evidence="7">1-acyl-sn-glycerol-3-phosphate acyltransferase</fullName>
        <ecNumber evidence="7">2.3.1.51</ecNumber>
    </recommendedName>
</protein>
<dbReference type="GO" id="GO:0016746">
    <property type="term" value="F:acyltransferase activity"/>
    <property type="evidence" value="ECO:0007669"/>
    <property type="project" value="UniProtKB-KW"/>
</dbReference>
<evidence type="ECO:0000313" key="11">
    <source>
        <dbReference type="Proteomes" id="UP001197974"/>
    </source>
</evidence>
<evidence type="ECO:0000256" key="5">
    <source>
        <dbReference type="ARBA" id="ARBA00023098"/>
    </source>
</evidence>
<dbReference type="Pfam" id="PF01553">
    <property type="entry name" value="Acyltransferase"/>
    <property type="match status" value="1"/>
</dbReference>
<evidence type="ECO:0000256" key="8">
    <source>
        <dbReference type="SAM" id="Phobius"/>
    </source>
</evidence>
<dbReference type="PANTHER" id="PTHR10434:SF64">
    <property type="entry name" value="1-ACYL-SN-GLYCEROL-3-PHOSPHATE ACYLTRANSFERASE-RELATED"/>
    <property type="match status" value="1"/>
</dbReference>
<keyword evidence="6 7" id="KW-0012">Acyltransferase</keyword>
<evidence type="ECO:0000256" key="2">
    <source>
        <dbReference type="ARBA" id="ARBA00008655"/>
    </source>
</evidence>
<comment type="catalytic activity">
    <reaction evidence="7">
        <text>a 1-acyl-sn-glycero-3-phosphate + an acyl-CoA = a 1,2-diacyl-sn-glycero-3-phosphate + CoA</text>
        <dbReference type="Rhea" id="RHEA:19709"/>
        <dbReference type="ChEBI" id="CHEBI:57287"/>
        <dbReference type="ChEBI" id="CHEBI:57970"/>
        <dbReference type="ChEBI" id="CHEBI:58342"/>
        <dbReference type="ChEBI" id="CHEBI:58608"/>
        <dbReference type="EC" id="2.3.1.51"/>
    </reaction>
</comment>
<comment type="similarity">
    <text evidence="2 7">Belongs to the 1-acyl-sn-glycerol-3-phosphate acyltransferase family.</text>
</comment>
<organism evidence="10 11">
    <name type="scientific">Bacillus carboniphilus</name>
    <dbReference type="NCBI Taxonomy" id="86663"/>
    <lineage>
        <taxon>Bacteria</taxon>
        <taxon>Bacillati</taxon>
        <taxon>Bacillota</taxon>
        <taxon>Bacilli</taxon>
        <taxon>Bacillales</taxon>
        <taxon>Bacillaceae</taxon>
        <taxon>Bacillus</taxon>
    </lineage>
</organism>
<feature type="domain" description="Phospholipid/glycerol acyltransferase" evidence="9">
    <location>
        <begin position="73"/>
        <end position="187"/>
    </location>
</feature>
<keyword evidence="7" id="KW-0594">Phospholipid biosynthesis</keyword>
<dbReference type="InterPro" id="IPR004552">
    <property type="entry name" value="AGP_acyltrans"/>
</dbReference>
<proteinExistence type="inferred from homology"/>
<keyword evidence="8" id="KW-0812">Transmembrane</keyword>
<dbReference type="SUPFAM" id="SSF69593">
    <property type="entry name" value="Glycerol-3-phosphate (1)-acyltransferase"/>
    <property type="match status" value="1"/>
</dbReference>
<gene>
    <name evidence="10" type="ORF">LC087_05890</name>
</gene>
<keyword evidence="4 7" id="KW-0808">Transferase</keyword>
<comment type="pathway">
    <text evidence="1">Lipid metabolism.</text>
</comment>
<comment type="domain">
    <text evidence="7">The HXXXXD motif is essential for acyltransferase activity and may constitute the binding site for the phosphate moiety of the glycerol-3-phosphate.</text>
</comment>
<name>A0ABY9JW94_9BACI</name>
<sequence length="243" mass="27757">MIRTVFTFFYIMFYLIFVTPKLLKVRRINQSIPVDKHDQMVHEHTKKFAQSVLKFTGSNVLVRGERKIPEGPVIIISNHDGHFDIPVLLGYVNKPAGFFSKESVKKLPLVYQWMEAMNCIFVDRKNMRKAVRSLNDAIESLKAGHSMIIFPEGTRSKGKGVGKFETGAFRMAKKANVPILPVALKGTYDMFEKNQGWKLYKIKPTTIQLEIGTPIMLDVMSEKTIGEISDITKGRIEQMLNNF</sequence>
<dbReference type="InterPro" id="IPR002123">
    <property type="entry name" value="Plipid/glycerol_acylTrfase"/>
</dbReference>
<evidence type="ECO:0000256" key="6">
    <source>
        <dbReference type="ARBA" id="ARBA00023315"/>
    </source>
</evidence>
<evidence type="ECO:0000256" key="3">
    <source>
        <dbReference type="ARBA" id="ARBA00022516"/>
    </source>
</evidence>
<evidence type="ECO:0000256" key="7">
    <source>
        <dbReference type="RuleBase" id="RU361267"/>
    </source>
</evidence>
<feature type="transmembrane region" description="Helical" evidence="8">
    <location>
        <begin position="6"/>
        <end position="23"/>
    </location>
</feature>
<evidence type="ECO:0000259" key="9">
    <source>
        <dbReference type="SMART" id="SM00563"/>
    </source>
</evidence>
<evidence type="ECO:0000256" key="4">
    <source>
        <dbReference type="ARBA" id="ARBA00022679"/>
    </source>
</evidence>